<dbReference type="SUPFAM" id="SSF81321">
    <property type="entry name" value="Family A G protein-coupled receptor-like"/>
    <property type="match status" value="1"/>
</dbReference>
<keyword evidence="3" id="KW-1185">Reference proteome</keyword>
<feature type="compositionally biased region" description="Basic and acidic residues" evidence="1">
    <location>
        <begin position="149"/>
        <end position="165"/>
    </location>
</feature>
<evidence type="ECO:0000313" key="2">
    <source>
        <dbReference type="EMBL" id="OQV19202.1"/>
    </source>
</evidence>
<comment type="caution">
    <text evidence="2">The sequence shown here is derived from an EMBL/GenBank/DDBJ whole genome shotgun (WGS) entry which is preliminary data.</text>
</comment>
<proteinExistence type="predicted"/>
<dbReference type="OrthoDB" id="10034726at2759"/>
<organism evidence="2 3">
    <name type="scientific">Hypsibius exemplaris</name>
    <name type="common">Freshwater tardigrade</name>
    <dbReference type="NCBI Taxonomy" id="2072580"/>
    <lineage>
        <taxon>Eukaryota</taxon>
        <taxon>Metazoa</taxon>
        <taxon>Ecdysozoa</taxon>
        <taxon>Tardigrada</taxon>
        <taxon>Eutardigrada</taxon>
        <taxon>Parachela</taxon>
        <taxon>Hypsibioidea</taxon>
        <taxon>Hypsibiidae</taxon>
        <taxon>Hypsibius</taxon>
    </lineage>
</organism>
<dbReference type="AlphaFoldDB" id="A0A1W0WVH8"/>
<reference evidence="3" key="1">
    <citation type="submission" date="2017-01" db="EMBL/GenBank/DDBJ databases">
        <title>Comparative genomics of anhydrobiosis in the tardigrade Hypsibius dujardini.</title>
        <authorList>
            <person name="Yoshida Y."/>
            <person name="Koutsovoulos G."/>
            <person name="Laetsch D."/>
            <person name="Stevens L."/>
            <person name="Kumar S."/>
            <person name="Horikawa D."/>
            <person name="Ishino K."/>
            <person name="Komine S."/>
            <person name="Tomita M."/>
            <person name="Blaxter M."/>
            <person name="Arakawa K."/>
        </authorList>
    </citation>
    <scope>NUCLEOTIDE SEQUENCE [LARGE SCALE GENOMIC DNA]</scope>
    <source>
        <strain evidence="3">Z151</strain>
    </source>
</reference>
<name>A0A1W0WVH8_HYPEX</name>
<feature type="region of interest" description="Disordered" evidence="1">
    <location>
        <begin position="112"/>
        <end position="165"/>
    </location>
</feature>
<protein>
    <submittedName>
        <fullName evidence="2">Uncharacterized protein</fullName>
    </submittedName>
</protein>
<evidence type="ECO:0000313" key="3">
    <source>
        <dbReference type="Proteomes" id="UP000192578"/>
    </source>
</evidence>
<dbReference type="Proteomes" id="UP000192578">
    <property type="component" value="Unassembled WGS sequence"/>
</dbReference>
<feature type="compositionally biased region" description="Basic and acidic residues" evidence="1">
    <location>
        <begin position="112"/>
        <end position="140"/>
    </location>
</feature>
<gene>
    <name evidence="2" type="ORF">BV898_06839</name>
</gene>
<evidence type="ECO:0000256" key="1">
    <source>
        <dbReference type="SAM" id="MobiDB-lite"/>
    </source>
</evidence>
<accession>A0A1W0WVH8</accession>
<sequence length="199" mass="22088">MAYIFLTWPAALNPVIYALRSEAFLAAYRNFLCCSKTHHLLKRSSRRDIDPTSDFQGLVLAEVPSSASIRSAGPFDEAAPSAASFNRVARGGPTPAPVIYRQYRTPILEERSSQLAKWDKNPDTDSGRAESDGEYHDSENRSAGSVEDALPHDDGPVHHPTDEAHISSFILENERLLGDIEEERGYRLPLPLDLLQTIV</sequence>
<dbReference type="EMBL" id="MTYJ01000042">
    <property type="protein sequence ID" value="OQV19202.1"/>
    <property type="molecule type" value="Genomic_DNA"/>
</dbReference>